<dbReference type="PANTHER" id="PTHR47964:SF1">
    <property type="entry name" value="ATP-DEPENDENT DNA HELICASE HOMOLOG RECG, CHLOROPLASTIC"/>
    <property type="match status" value="1"/>
</dbReference>
<dbReference type="Pfam" id="PF00271">
    <property type="entry name" value="Helicase_C"/>
    <property type="match status" value="1"/>
</dbReference>
<sequence length="558" mass="63635">MREFEEKFPYEETEDQIKAIEDVKQDMESPVPMDRLICGDVGYGKTEVAIRAAFKAVMDSKQVAILVPTTVLAQQHFNNFVQRFADYPMRIEMLSRFRTKSQQEQIIKDIRKKRVDIVIGTHRLLSKDVVFEDLGLLIIDEEQRFGVKHKEKIKALKANIDVIALTATPIPRTLHMSLVGARDMSVIDEPPHDRSPVQTYVMEYNDVIIKDAIEREIARGGQVYYVYNRVHGIDAVAQRVRQLVPGARVEIGHGQMGEARLENVMMDFIDHQFDVLVCTTIVESGLDIARANTLVVENADQMGLSQLYQLRGRVGRSDRLAFAYITYKRDKALHEVAEKRLKAIKDFTDFGSGFKIAMRDLEIRGAGNILGPEQHGHLLSVGYEMYTRLLEDAVKELQGEATPEKLKTSIELKIDAYLPSRYIDSEKQKYETYRKIAGIDTSQEADEIREELIDRYGDLPQPVLNLIDIALVKNMAAHIGVEQIKESRDQIRLVFAQGHYLEPLEIKELIKTEQVKFNPTDAQMTLSIPRAGAGRANLSPLRSLIEKIKDLKKQEYPL</sequence>
<dbReference type="InterPro" id="IPR011545">
    <property type="entry name" value="DEAD/DEAH_box_helicase_dom"/>
</dbReference>
<dbReference type="GO" id="GO:0005524">
    <property type="term" value="F:ATP binding"/>
    <property type="evidence" value="ECO:0007669"/>
    <property type="project" value="UniProtKB-KW"/>
</dbReference>
<keyword evidence="3" id="KW-0378">Hydrolase</keyword>
<evidence type="ECO:0000256" key="4">
    <source>
        <dbReference type="ARBA" id="ARBA00022806"/>
    </source>
</evidence>
<keyword evidence="6" id="KW-0238">DNA-binding</keyword>
<keyword evidence="7" id="KW-0234">DNA repair</keyword>
<organism evidence="10 11">
    <name type="scientific">Alkalibacter rhizosphaerae</name>
    <dbReference type="NCBI Taxonomy" id="2815577"/>
    <lineage>
        <taxon>Bacteria</taxon>
        <taxon>Bacillati</taxon>
        <taxon>Bacillota</taxon>
        <taxon>Clostridia</taxon>
        <taxon>Eubacteriales</taxon>
        <taxon>Eubacteriaceae</taxon>
        <taxon>Alkalibacter</taxon>
    </lineage>
</organism>
<evidence type="ECO:0000313" key="10">
    <source>
        <dbReference type="EMBL" id="QSX07436.1"/>
    </source>
</evidence>
<proteinExistence type="predicted"/>
<name>A0A974XCY5_9FIRM</name>
<accession>A0A974XCY5</accession>
<dbReference type="GO" id="GO:0006281">
    <property type="term" value="P:DNA repair"/>
    <property type="evidence" value="ECO:0007669"/>
    <property type="project" value="UniProtKB-KW"/>
</dbReference>
<dbReference type="SMART" id="SM00982">
    <property type="entry name" value="TRCF"/>
    <property type="match status" value="1"/>
</dbReference>
<dbReference type="PROSITE" id="PS51192">
    <property type="entry name" value="HELICASE_ATP_BIND_1"/>
    <property type="match status" value="1"/>
</dbReference>
<evidence type="ECO:0000313" key="11">
    <source>
        <dbReference type="Proteomes" id="UP000663499"/>
    </source>
</evidence>
<dbReference type="InterPro" id="IPR014001">
    <property type="entry name" value="Helicase_ATP-bd"/>
</dbReference>
<dbReference type="SUPFAM" id="SSF52540">
    <property type="entry name" value="P-loop containing nucleoside triphosphate hydrolases"/>
    <property type="match status" value="2"/>
</dbReference>
<keyword evidence="1" id="KW-0547">Nucleotide-binding</keyword>
<evidence type="ECO:0000256" key="1">
    <source>
        <dbReference type="ARBA" id="ARBA00022741"/>
    </source>
</evidence>
<dbReference type="AlphaFoldDB" id="A0A974XCY5"/>
<dbReference type="GO" id="GO:0003678">
    <property type="term" value="F:DNA helicase activity"/>
    <property type="evidence" value="ECO:0007669"/>
    <property type="project" value="TreeGrafter"/>
</dbReference>
<dbReference type="Pfam" id="PF00270">
    <property type="entry name" value="DEAD"/>
    <property type="match status" value="1"/>
</dbReference>
<dbReference type="Gene3D" id="3.90.1150.50">
    <property type="entry name" value="Transcription-repair-coupling factor, D7 domain"/>
    <property type="match status" value="1"/>
</dbReference>
<dbReference type="GO" id="GO:0016787">
    <property type="term" value="F:hydrolase activity"/>
    <property type="evidence" value="ECO:0007669"/>
    <property type="project" value="UniProtKB-KW"/>
</dbReference>
<dbReference type="InterPro" id="IPR047112">
    <property type="entry name" value="RecG/Mfd"/>
</dbReference>
<reference evidence="10" key="1">
    <citation type="submission" date="2021-03" db="EMBL/GenBank/DDBJ databases">
        <title>Alkalibacter marinus sp. nov., isolated from tidal flat sediment.</title>
        <authorList>
            <person name="Namirimu T."/>
            <person name="Yang J.-A."/>
            <person name="Yang S.-H."/>
            <person name="Kim Y.-J."/>
            <person name="Kwon K.K."/>
        </authorList>
    </citation>
    <scope>NUCLEOTIDE SEQUENCE</scope>
    <source>
        <strain evidence="10">ES005</strain>
    </source>
</reference>
<evidence type="ECO:0000256" key="2">
    <source>
        <dbReference type="ARBA" id="ARBA00022763"/>
    </source>
</evidence>
<keyword evidence="5" id="KW-0067">ATP-binding</keyword>
<dbReference type="Proteomes" id="UP000663499">
    <property type="component" value="Chromosome"/>
</dbReference>
<dbReference type="SUPFAM" id="SSF143517">
    <property type="entry name" value="TRCF domain-like"/>
    <property type="match status" value="1"/>
</dbReference>
<dbReference type="EMBL" id="CP071444">
    <property type="protein sequence ID" value="QSX07436.1"/>
    <property type="molecule type" value="Genomic_DNA"/>
</dbReference>
<dbReference type="GO" id="GO:0003677">
    <property type="term" value="F:DNA binding"/>
    <property type="evidence" value="ECO:0007669"/>
    <property type="project" value="UniProtKB-KW"/>
</dbReference>
<evidence type="ECO:0000259" key="8">
    <source>
        <dbReference type="PROSITE" id="PS51192"/>
    </source>
</evidence>
<gene>
    <name evidence="10" type="ORF">J0B03_06210</name>
</gene>
<protein>
    <submittedName>
        <fullName evidence="10">DEAD/DEAH box helicase</fullName>
    </submittedName>
</protein>
<dbReference type="InterPro" id="IPR037235">
    <property type="entry name" value="TRCF-like_C_D7"/>
</dbReference>
<dbReference type="CDD" id="cd17991">
    <property type="entry name" value="DEXHc_TRCF"/>
    <property type="match status" value="1"/>
</dbReference>
<keyword evidence="4 10" id="KW-0347">Helicase</keyword>
<evidence type="ECO:0000256" key="7">
    <source>
        <dbReference type="ARBA" id="ARBA00023204"/>
    </source>
</evidence>
<feature type="domain" description="Helicase ATP-binding" evidence="8">
    <location>
        <begin position="26"/>
        <end position="187"/>
    </location>
</feature>
<dbReference type="InterPro" id="IPR027417">
    <property type="entry name" value="P-loop_NTPase"/>
</dbReference>
<evidence type="ECO:0000259" key="9">
    <source>
        <dbReference type="PROSITE" id="PS51194"/>
    </source>
</evidence>
<dbReference type="InterPro" id="IPR001650">
    <property type="entry name" value="Helicase_C-like"/>
</dbReference>
<dbReference type="PANTHER" id="PTHR47964">
    <property type="entry name" value="ATP-DEPENDENT DNA HELICASE HOMOLOG RECG, CHLOROPLASTIC"/>
    <property type="match status" value="1"/>
</dbReference>
<dbReference type="InterPro" id="IPR005118">
    <property type="entry name" value="TRCF_C"/>
</dbReference>
<dbReference type="SMART" id="SM00490">
    <property type="entry name" value="HELICc"/>
    <property type="match status" value="1"/>
</dbReference>
<keyword evidence="11" id="KW-1185">Reference proteome</keyword>
<feature type="domain" description="Helicase C-terminal" evidence="9">
    <location>
        <begin position="208"/>
        <end position="362"/>
    </location>
</feature>
<dbReference type="Gene3D" id="3.40.50.300">
    <property type="entry name" value="P-loop containing nucleotide triphosphate hydrolases"/>
    <property type="match status" value="2"/>
</dbReference>
<dbReference type="SMART" id="SM00487">
    <property type="entry name" value="DEXDc"/>
    <property type="match status" value="1"/>
</dbReference>
<dbReference type="Pfam" id="PF03461">
    <property type="entry name" value="TRCF"/>
    <property type="match status" value="1"/>
</dbReference>
<dbReference type="KEGG" id="alka:J0B03_06210"/>
<dbReference type="PROSITE" id="PS51194">
    <property type="entry name" value="HELICASE_CTER"/>
    <property type="match status" value="1"/>
</dbReference>
<evidence type="ECO:0000256" key="3">
    <source>
        <dbReference type="ARBA" id="ARBA00022801"/>
    </source>
</evidence>
<evidence type="ECO:0000256" key="5">
    <source>
        <dbReference type="ARBA" id="ARBA00022840"/>
    </source>
</evidence>
<keyword evidence="2" id="KW-0227">DNA damage</keyword>
<evidence type="ECO:0000256" key="6">
    <source>
        <dbReference type="ARBA" id="ARBA00023125"/>
    </source>
</evidence>
<dbReference type="RefSeq" id="WP_207298781.1">
    <property type="nucleotide sequence ID" value="NZ_CP071444.1"/>
</dbReference>